<dbReference type="Gene3D" id="3.40.47.10">
    <property type="match status" value="1"/>
</dbReference>
<dbReference type="InterPro" id="IPR013751">
    <property type="entry name" value="ACP_syn_III_N"/>
</dbReference>
<feature type="domain" description="Beta-ketoacyl-[acyl-carrier-protein] synthase III N-terminal" evidence="1">
    <location>
        <begin position="122"/>
        <end position="179"/>
    </location>
</feature>
<dbReference type="GO" id="GO:0044550">
    <property type="term" value="P:secondary metabolite biosynthetic process"/>
    <property type="evidence" value="ECO:0007669"/>
    <property type="project" value="TreeGrafter"/>
</dbReference>
<dbReference type="PANTHER" id="PTHR34069:SF2">
    <property type="entry name" value="BETA-KETOACYL-[ACYL-CARRIER-PROTEIN] SYNTHASE III"/>
    <property type="match status" value="1"/>
</dbReference>
<name>A0A1M4SZU7_9BACT</name>
<organism evidence="2 3">
    <name type="scientific">Cnuella takakiae</name>
    <dbReference type="NCBI Taxonomy" id="1302690"/>
    <lineage>
        <taxon>Bacteria</taxon>
        <taxon>Pseudomonadati</taxon>
        <taxon>Bacteroidota</taxon>
        <taxon>Chitinophagia</taxon>
        <taxon>Chitinophagales</taxon>
        <taxon>Chitinophagaceae</taxon>
        <taxon>Cnuella</taxon>
    </lineage>
</organism>
<accession>A0A1M4SZU7</accession>
<dbReference type="GO" id="GO:0004315">
    <property type="term" value="F:3-oxoacyl-[acyl-carrier-protein] synthase activity"/>
    <property type="evidence" value="ECO:0007669"/>
    <property type="project" value="InterPro"/>
</dbReference>
<evidence type="ECO:0000313" key="3">
    <source>
        <dbReference type="Proteomes" id="UP000184368"/>
    </source>
</evidence>
<dbReference type="PANTHER" id="PTHR34069">
    <property type="entry name" value="3-OXOACYL-[ACYL-CARRIER-PROTEIN] SYNTHASE 3"/>
    <property type="match status" value="1"/>
</dbReference>
<dbReference type="STRING" id="1302690.BUE76_01035"/>
<proteinExistence type="predicted"/>
<sequence>MSNLIPRIIGTGWAVPAGIRYNDDPIFDWLKQHNPDPKLFDGYKERHVLGDGEDLIDIMLPAAQMALQKAGKQAADIDILLGLGSVSTYIQPNMLSLLHRELGLPPDAWVIPIGNDYSNYASSLLLADGLLRAGHAKNVLVCIGGSWTRNVDYHTQQSISAADGAGAAVMALCADESKWFVAGQHTVTDSTFYGSMYTSGEQLAANPPINGYSTVFGPHFFQITPQGMQGFKTFGTATALSAVTALLQEHNLSGSDISFMPHETSEYLIKYWCDNMPGKLGQVLSTIEQFANTTVATHALSMAWCEENVVIEKDNLVMLALGPDMHANAMLLKRGSG</sequence>
<gene>
    <name evidence="2" type="ORF">SAMN05444008_101293</name>
</gene>
<dbReference type="OrthoDB" id="151547at2"/>
<reference evidence="2 3" key="1">
    <citation type="submission" date="2016-11" db="EMBL/GenBank/DDBJ databases">
        <authorList>
            <person name="Jaros S."/>
            <person name="Januszkiewicz K."/>
            <person name="Wedrychowicz H."/>
        </authorList>
    </citation>
    <scope>NUCLEOTIDE SEQUENCE [LARGE SCALE GENOMIC DNA]</scope>
    <source>
        <strain evidence="2 3">DSM 26897</strain>
    </source>
</reference>
<dbReference type="InterPro" id="IPR016039">
    <property type="entry name" value="Thiolase-like"/>
</dbReference>
<keyword evidence="3" id="KW-1185">Reference proteome</keyword>
<protein>
    <submittedName>
        <fullName evidence="2">3-oxoacyl-[acyl-carrier-protein] synthase III</fullName>
    </submittedName>
</protein>
<evidence type="ECO:0000313" key="2">
    <source>
        <dbReference type="EMBL" id="SHE37748.1"/>
    </source>
</evidence>
<dbReference type="AlphaFoldDB" id="A0A1M4SZU7"/>
<dbReference type="SUPFAM" id="SSF53901">
    <property type="entry name" value="Thiolase-like"/>
    <property type="match status" value="1"/>
</dbReference>
<dbReference type="Pfam" id="PF08545">
    <property type="entry name" value="ACP_syn_III"/>
    <property type="match status" value="1"/>
</dbReference>
<evidence type="ECO:0000259" key="1">
    <source>
        <dbReference type="Pfam" id="PF08545"/>
    </source>
</evidence>
<dbReference type="GO" id="GO:0006633">
    <property type="term" value="P:fatty acid biosynthetic process"/>
    <property type="evidence" value="ECO:0007669"/>
    <property type="project" value="InterPro"/>
</dbReference>
<dbReference type="EMBL" id="FQUO01000001">
    <property type="protein sequence ID" value="SHE37748.1"/>
    <property type="molecule type" value="Genomic_DNA"/>
</dbReference>
<dbReference type="Proteomes" id="UP000184368">
    <property type="component" value="Unassembled WGS sequence"/>
</dbReference>
<dbReference type="RefSeq" id="WP_073039473.1">
    <property type="nucleotide sequence ID" value="NZ_FQUO01000001.1"/>
</dbReference>